<feature type="domain" description="SIS" evidence="3">
    <location>
        <begin position="35"/>
        <end position="177"/>
    </location>
</feature>
<dbReference type="Gene3D" id="3.40.50.10490">
    <property type="entry name" value="Glucose-6-phosphate isomerase like protein, domain 1"/>
    <property type="match status" value="2"/>
</dbReference>
<dbReference type="GO" id="GO:0008483">
    <property type="term" value="F:transaminase activity"/>
    <property type="evidence" value="ECO:0007669"/>
    <property type="project" value="UniProtKB-KW"/>
</dbReference>
<dbReference type="PROSITE" id="PS51464">
    <property type="entry name" value="SIS"/>
    <property type="match status" value="2"/>
</dbReference>
<dbReference type="GO" id="GO:0097367">
    <property type="term" value="F:carbohydrate derivative binding"/>
    <property type="evidence" value="ECO:0007669"/>
    <property type="project" value="InterPro"/>
</dbReference>
<evidence type="ECO:0000259" key="3">
    <source>
        <dbReference type="PROSITE" id="PS51464"/>
    </source>
</evidence>
<dbReference type="GO" id="GO:1901135">
    <property type="term" value="P:carbohydrate derivative metabolic process"/>
    <property type="evidence" value="ECO:0007669"/>
    <property type="project" value="InterPro"/>
</dbReference>
<sequence length="345" mass="35853">MRRDPTAALMHAEAAEAGEAVARLYDSQARAFERLGVRLREAGPRLVVTCARGSSDHAATYAKYLIETRAYAICASCAPSVSSVYLAPAPAQGALALAISQSGRSPDILHAARNLKESGALLVAFVNDAESPLARLADELIPLCAGPERSVAATKSCIASLAAVAMLVARWTGDAEMLAALARLPEALGRAWALDWSPLAETLETATSAFVLGRGLGLGAAQEAALKLKETCRLHAEAYSAAEALHGPAALVREGFPILALAQDDETLPAYAATLDKLARFGAQIFAAGVAPPPGGRALPEIAAPPALQPILQIASFYKAANLLAALRGLDPDRPPNLAKVTETI</sequence>
<organism evidence="4 5">
    <name type="scientific">Amphiplicatus metriothermophilus</name>
    <dbReference type="NCBI Taxonomy" id="1519374"/>
    <lineage>
        <taxon>Bacteria</taxon>
        <taxon>Pseudomonadati</taxon>
        <taxon>Pseudomonadota</taxon>
        <taxon>Alphaproteobacteria</taxon>
        <taxon>Parvularculales</taxon>
        <taxon>Parvularculaceae</taxon>
        <taxon>Amphiplicatus</taxon>
    </lineage>
</organism>
<proteinExistence type="predicted"/>
<dbReference type="InterPro" id="IPR035466">
    <property type="entry name" value="GlmS/AgaS_SIS"/>
</dbReference>
<accession>A0A239PQB6</accession>
<dbReference type="Pfam" id="PF01380">
    <property type="entry name" value="SIS"/>
    <property type="match status" value="2"/>
</dbReference>
<dbReference type="EMBL" id="FZQA01000002">
    <property type="protein sequence ID" value="SNT72106.1"/>
    <property type="molecule type" value="Genomic_DNA"/>
</dbReference>
<keyword evidence="1" id="KW-0808">Transferase</keyword>
<dbReference type="PANTHER" id="PTHR10937">
    <property type="entry name" value="GLUCOSAMINE--FRUCTOSE-6-PHOSPHATE AMINOTRANSFERASE, ISOMERIZING"/>
    <property type="match status" value="1"/>
</dbReference>
<dbReference type="Proteomes" id="UP000198346">
    <property type="component" value="Unassembled WGS sequence"/>
</dbReference>
<evidence type="ECO:0000313" key="4">
    <source>
        <dbReference type="EMBL" id="SNT72106.1"/>
    </source>
</evidence>
<evidence type="ECO:0000256" key="2">
    <source>
        <dbReference type="ARBA" id="ARBA00022737"/>
    </source>
</evidence>
<gene>
    <name evidence="4" type="ORF">SAMN06297382_1138</name>
</gene>
<keyword evidence="1" id="KW-0032">Aminotransferase</keyword>
<reference evidence="4 5" key="1">
    <citation type="submission" date="2017-07" db="EMBL/GenBank/DDBJ databases">
        <authorList>
            <person name="Sun Z.S."/>
            <person name="Albrecht U."/>
            <person name="Echele G."/>
            <person name="Lee C.C."/>
        </authorList>
    </citation>
    <scope>NUCLEOTIDE SEQUENCE [LARGE SCALE GENOMIC DNA]</scope>
    <source>
        <strain evidence="4 5">CGMCC 1.12710</strain>
    </source>
</reference>
<feature type="domain" description="SIS" evidence="3">
    <location>
        <begin position="199"/>
        <end position="335"/>
    </location>
</feature>
<dbReference type="AlphaFoldDB" id="A0A239PQB6"/>
<dbReference type="RefSeq" id="WP_200815239.1">
    <property type="nucleotide sequence ID" value="NZ_FZQA01000002.1"/>
</dbReference>
<protein>
    <submittedName>
        <fullName evidence="4">Glutamine--fructose-6-phosphate transaminase</fullName>
    </submittedName>
</protein>
<dbReference type="PANTHER" id="PTHR10937:SF8">
    <property type="entry name" value="AMINOTRANSFERASE-RELATED"/>
    <property type="match status" value="1"/>
</dbReference>
<keyword evidence="2" id="KW-0677">Repeat</keyword>
<dbReference type="SUPFAM" id="SSF53697">
    <property type="entry name" value="SIS domain"/>
    <property type="match status" value="1"/>
</dbReference>
<dbReference type="InterPro" id="IPR001347">
    <property type="entry name" value="SIS_dom"/>
</dbReference>
<evidence type="ECO:0000256" key="1">
    <source>
        <dbReference type="ARBA" id="ARBA00022576"/>
    </source>
</evidence>
<dbReference type="CDD" id="cd05009">
    <property type="entry name" value="SIS_GlmS_GlmD_2"/>
    <property type="match status" value="1"/>
</dbReference>
<keyword evidence="5" id="KW-1185">Reference proteome</keyword>
<dbReference type="InterPro" id="IPR035490">
    <property type="entry name" value="GlmS/FrlB_SIS"/>
</dbReference>
<dbReference type="CDD" id="cd05008">
    <property type="entry name" value="SIS_GlmS_GlmD_1"/>
    <property type="match status" value="1"/>
</dbReference>
<name>A0A239PQB6_9PROT</name>
<dbReference type="InterPro" id="IPR046348">
    <property type="entry name" value="SIS_dom_sf"/>
</dbReference>
<evidence type="ECO:0000313" key="5">
    <source>
        <dbReference type="Proteomes" id="UP000198346"/>
    </source>
</evidence>